<geneLocation type="plasmid" evidence="4">
    <name>pVPH1</name>
</geneLocation>
<dbReference type="Pfam" id="PF07916">
    <property type="entry name" value="TraG_N"/>
    <property type="match status" value="1"/>
</dbReference>
<accession>A0A0C5HD68</accession>
<feature type="region of interest" description="Disordered" evidence="1">
    <location>
        <begin position="890"/>
        <end position="918"/>
    </location>
</feature>
<feature type="transmembrane region" description="Helical" evidence="2">
    <location>
        <begin position="347"/>
        <end position="367"/>
    </location>
</feature>
<keyword evidence="2" id="KW-1133">Transmembrane helix</keyword>
<protein>
    <submittedName>
        <fullName evidence="4">Type IV conjugative transfer system protein TraG</fullName>
    </submittedName>
</protein>
<sequence length="1213" mass="129009">MPEFTIYSIGDSAFLEQILIAVAMITGTNDFTKMVSVGLLIGVVMITVQSVFQGAKQINIQQIFMGWLLYACFFVPTSLVKIEDAYTGQVRPVANVPIGIGFAGGVISNVGYTLTKLFETGYGIIVPNVTETHFSETLKLLNDVRRGVYDSAIFTALNQEQGGGYVDVRRSVSNYIRECTLTKVDLNLMSLDELLTLPLDQALQFNSSLYGTRVYLNASNPDGGDFTCSEAWSTAEGVGIVGALNNLSGSNVNNALNNLLGVDPTYTGVNALTKIADSLQAVGAISTSAVEYTKVALLEPLYYEAAAGRYQDLQDYGSALMINQAIQQRNTQWAAEQSMFMSVVRPMLTFFEGFVYAITPIMGFIIVMGSMGMTLAGKYFQTVLWIQLWMPVLSITNLFIHTAATNEMASLSTPGLNSMYALSSTGDILQNWIATGGMLAAATPIISLFIVTGSTYAFTSLANRVNGSDHVNEKIQSPDALNQGPVMNSQPAYNHNQFSGTMATGAESMISSFSLGSSIGSGVSSARAVQSQKSEAFSDTLGRGFSHGVSQDQAYSRLSSIGRTIGSQNTQQSQLVNQQAKSFMDKFQVDDQHADAVKGAFAMQATGSLDVKEAAAMVMPLMGTARAAVKNAVKGPSKGTGLATIPSQEDGAKGGGGDIVGLTAQAQGKTESSATDTSTWSASDVSQFMKNVSWGKTDSQALTNQLAHGINRQGGESFKQSWGDNLSQNLSKSAQELVSATNAYTTMDQLQNSMGSMTNSDFKTLGGEVARSPEAMDYLNQHYQNAPDSVRKEAANLEQRYRGYGMDPGVAKAAARLTAMTNTNNYQPGQQVGGFQAAVSAINLATGRNSGFESDPLQYSGLTPPTVPENLGQTVGSNVGSGPVLPSNFRENTISTSGTAPVTETPPTPPVTPVTGEHDANLQQLGNLANQTNRAVSSPEEQKARNNMLNALPDMSWSASTWGAVDNTGDWLARRAEQVGGAAVAGGQATASDFSNAMDQLRTMTPEQRDQFIEATQRGDDYISEEYGFGGEMAVAAAKLGRNVIGAAASGYNAAKEWLTGESDLSEAAKGMSLEQRGAFYAAAAASAAEAGGSAAANFMEQYGDEFKQTMAELGTSRYGLTNEQAAVYAESFDTNQDRMSQAVNNLKMQYAETDANGSVMMNEDGSPVLSQQNQEFTDQLVNVLQNAGDAGDRSGSYLTAVRGYNIANQQFD</sequence>
<evidence type="ECO:0000256" key="2">
    <source>
        <dbReference type="SAM" id="Phobius"/>
    </source>
</evidence>
<evidence type="ECO:0000256" key="1">
    <source>
        <dbReference type="SAM" id="MobiDB-lite"/>
    </source>
</evidence>
<keyword evidence="2" id="KW-0472">Membrane</keyword>
<dbReference type="InterPro" id="IPR012931">
    <property type="entry name" value="TraG_N_Proteobacteria"/>
</dbReference>
<feature type="transmembrane region" description="Helical" evidence="2">
    <location>
        <begin position="34"/>
        <end position="52"/>
    </location>
</feature>
<dbReference type="AlphaFoldDB" id="A0A0C5HD68"/>
<feature type="transmembrane region" description="Helical" evidence="2">
    <location>
        <begin position="64"/>
        <end position="82"/>
    </location>
</feature>
<keyword evidence="4" id="KW-0614">Plasmid</keyword>
<feature type="region of interest" description="Disordered" evidence="1">
    <location>
        <begin position="635"/>
        <end position="661"/>
    </location>
</feature>
<feature type="transmembrane region" description="Helical" evidence="2">
    <location>
        <begin position="379"/>
        <end position="400"/>
    </location>
</feature>
<evidence type="ECO:0000313" key="4">
    <source>
        <dbReference type="EMBL" id="AJP18376.1"/>
    </source>
</evidence>
<dbReference type="EMBL" id="KP688397">
    <property type="protein sequence ID" value="AJP18376.1"/>
    <property type="molecule type" value="Genomic_DNA"/>
</dbReference>
<reference evidence="4" key="1">
    <citation type="journal article" date="2015" name="Antimicrob. Agents Chemother.">
        <title>Complete nucleotide sequence of a conjugative plasmid carrying bla(PER-1).</title>
        <authorList>
            <person name="Li R."/>
            <person name="Wong M.H."/>
            <person name="Zhou Y."/>
            <person name="Chan E.W."/>
            <person name="Chen S."/>
        </authorList>
    </citation>
    <scope>NUCLEOTIDE SEQUENCE</scope>
    <source>
        <strain evidence="4">V36</strain>
        <plasmid evidence="4">pVPH1</plasmid>
    </source>
</reference>
<dbReference type="RefSeq" id="WP_014386834.1">
    <property type="nucleotide sequence ID" value="NZ_CP150859.1"/>
</dbReference>
<evidence type="ECO:0000259" key="3">
    <source>
        <dbReference type="Pfam" id="PF07916"/>
    </source>
</evidence>
<name>A0A0C5HD68_VIBPH</name>
<proteinExistence type="predicted"/>
<feature type="transmembrane region" description="Helical" evidence="2">
    <location>
        <begin position="94"/>
        <end position="114"/>
    </location>
</feature>
<feature type="domain" description="TraG N-terminal Proteobacteria" evidence="3">
    <location>
        <begin position="5"/>
        <end position="471"/>
    </location>
</feature>
<gene>
    <name evidence="4" type="ORF">pVPH1_0203</name>
</gene>
<keyword evidence="2" id="KW-0812">Transmembrane</keyword>
<organism evidence="4">
    <name type="scientific">Vibrio parahaemolyticus</name>
    <dbReference type="NCBI Taxonomy" id="670"/>
    <lineage>
        <taxon>Bacteria</taxon>
        <taxon>Pseudomonadati</taxon>
        <taxon>Pseudomonadota</taxon>
        <taxon>Gammaproteobacteria</taxon>
        <taxon>Vibrionales</taxon>
        <taxon>Vibrionaceae</taxon>
        <taxon>Vibrio</taxon>
    </lineage>
</organism>